<reference evidence="4 5" key="1">
    <citation type="submission" date="2019-02" db="EMBL/GenBank/DDBJ databases">
        <title>Draft genome sequences of novel Actinobacteria.</title>
        <authorList>
            <person name="Sahin N."/>
            <person name="Ay H."/>
            <person name="Saygin H."/>
        </authorList>
    </citation>
    <scope>NUCLEOTIDE SEQUENCE [LARGE SCALE GENOMIC DNA]</scope>
    <source>
        <strain evidence="4 5">KC201</strain>
    </source>
</reference>
<feature type="signal peptide" evidence="2">
    <location>
        <begin position="1"/>
        <end position="20"/>
    </location>
</feature>
<feature type="chain" id="PRO_5038961743" description="DUF8094 domain-containing protein" evidence="2">
    <location>
        <begin position="21"/>
        <end position="302"/>
    </location>
</feature>
<feature type="region of interest" description="Disordered" evidence="1">
    <location>
        <begin position="106"/>
        <end position="132"/>
    </location>
</feature>
<dbReference type="RefSeq" id="WP_132332890.1">
    <property type="nucleotide sequence ID" value="NZ_SMJZ01000043.1"/>
</dbReference>
<evidence type="ECO:0000313" key="4">
    <source>
        <dbReference type="EMBL" id="TDC07226.1"/>
    </source>
</evidence>
<comment type="caution">
    <text evidence="4">The sequence shown here is derived from an EMBL/GenBank/DDBJ whole genome shotgun (WGS) entry which is preliminary data.</text>
</comment>
<sequence>MRRMLLSGALVVSLSGCGVAARPSDVSTQATSPAPSSGTVVPTSATPTPAKAALTIPEAGQAMQKWVGRYNATLKKHEWWRSNARLDALFIEGALHEGVLERSQWGSERKTRHKPINPVGTPTVFVPRPERQPSSGDWFIAQATYQDAKGRARPHVLAFFRSPGQPFRLAVATPIHWGERMPKPLLDADGYVTDMDDSMAGAVAEEYENFWNGERKKEGDSGYRLAANSYSRKAFPAVNKGAYVGFAGTGSIFGFRTADGGSFFLFALLNDDKKAINNVLSEALLVPKDSNTIRELGANWFS</sequence>
<proteinExistence type="predicted"/>
<keyword evidence="2" id="KW-0732">Signal</keyword>
<protein>
    <recommendedName>
        <fullName evidence="3">DUF8094 domain-containing protein</fullName>
    </recommendedName>
</protein>
<dbReference type="PROSITE" id="PS51257">
    <property type="entry name" value="PROKAR_LIPOPROTEIN"/>
    <property type="match status" value="1"/>
</dbReference>
<dbReference type="Pfam" id="PF26366">
    <property type="entry name" value="DUF8094"/>
    <property type="match status" value="1"/>
</dbReference>
<gene>
    <name evidence="4" type="ORF">E1267_14095</name>
</gene>
<evidence type="ECO:0000256" key="2">
    <source>
        <dbReference type="SAM" id="SignalP"/>
    </source>
</evidence>
<feature type="region of interest" description="Disordered" evidence="1">
    <location>
        <begin position="22"/>
        <end position="46"/>
    </location>
</feature>
<keyword evidence="5" id="KW-1185">Reference proteome</keyword>
<dbReference type="OrthoDB" id="3529878at2"/>
<dbReference type="AlphaFoldDB" id="A0A4V2XKN0"/>
<evidence type="ECO:0000259" key="3">
    <source>
        <dbReference type="Pfam" id="PF26366"/>
    </source>
</evidence>
<feature type="compositionally biased region" description="Polar residues" evidence="1">
    <location>
        <begin position="25"/>
        <end position="34"/>
    </location>
</feature>
<accession>A0A4V2XKN0</accession>
<dbReference type="EMBL" id="SMJZ01000043">
    <property type="protein sequence ID" value="TDC07226.1"/>
    <property type="molecule type" value="Genomic_DNA"/>
</dbReference>
<feature type="domain" description="DUF8094" evidence="3">
    <location>
        <begin position="53"/>
        <end position="278"/>
    </location>
</feature>
<feature type="compositionally biased region" description="Low complexity" evidence="1">
    <location>
        <begin position="35"/>
        <end position="46"/>
    </location>
</feature>
<dbReference type="InterPro" id="IPR058407">
    <property type="entry name" value="DUF8094"/>
</dbReference>
<evidence type="ECO:0000313" key="5">
    <source>
        <dbReference type="Proteomes" id="UP000295157"/>
    </source>
</evidence>
<organism evidence="4 5">
    <name type="scientific">Nonomuraea longispora</name>
    <dbReference type="NCBI Taxonomy" id="1848320"/>
    <lineage>
        <taxon>Bacteria</taxon>
        <taxon>Bacillati</taxon>
        <taxon>Actinomycetota</taxon>
        <taxon>Actinomycetes</taxon>
        <taxon>Streptosporangiales</taxon>
        <taxon>Streptosporangiaceae</taxon>
        <taxon>Nonomuraea</taxon>
    </lineage>
</organism>
<name>A0A4V2XKN0_9ACTN</name>
<evidence type="ECO:0000256" key="1">
    <source>
        <dbReference type="SAM" id="MobiDB-lite"/>
    </source>
</evidence>
<dbReference type="Proteomes" id="UP000295157">
    <property type="component" value="Unassembled WGS sequence"/>
</dbReference>